<evidence type="ECO:0000313" key="1">
    <source>
        <dbReference type="EMBL" id="KAK4035740.1"/>
    </source>
</evidence>
<evidence type="ECO:0000313" key="2">
    <source>
        <dbReference type="Proteomes" id="UP001234178"/>
    </source>
</evidence>
<comment type="caution">
    <text evidence="1">The sequence shown here is derived from an EMBL/GenBank/DDBJ whole genome shotgun (WGS) entry which is preliminary data.</text>
</comment>
<dbReference type="EMBL" id="JAOYFB010000040">
    <property type="protein sequence ID" value="KAK4035740.1"/>
    <property type="molecule type" value="Genomic_DNA"/>
</dbReference>
<organism evidence="1 2">
    <name type="scientific">Daphnia magna</name>
    <dbReference type="NCBI Taxonomy" id="35525"/>
    <lineage>
        <taxon>Eukaryota</taxon>
        <taxon>Metazoa</taxon>
        <taxon>Ecdysozoa</taxon>
        <taxon>Arthropoda</taxon>
        <taxon>Crustacea</taxon>
        <taxon>Branchiopoda</taxon>
        <taxon>Diplostraca</taxon>
        <taxon>Cladocera</taxon>
        <taxon>Anomopoda</taxon>
        <taxon>Daphniidae</taxon>
        <taxon>Daphnia</taxon>
    </lineage>
</organism>
<keyword evidence="2" id="KW-1185">Reference proteome</keyword>
<accession>A0ABR0B215</accession>
<sequence>MNFERDLNTNSARLYYKTCASEFVTVVADVPCISFVAVCVRGTDAAINDDEERSTLMRT</sequence>
<dbReference type="Proteomes" id="UP001234178">
    <property type="component" value="Unassembled WGS sequence"/>
</dbReference>
<gene>
    <name evidence="1" type="ORF">OUZ56_027824</name>
</gene>
<reference evidence="1 2" key="1">
    <citation type="journal article" date="2023" name="Nucleic Acids Res.">
        <title>The hologenome of Daphnia magna reveals possible DNA methylation and microbiome-mediated evolution of the host genome.</title>
        <authorList>
            <person name="Chaturvedi A."/>
            <person name="Li X."/>
            <person name="Dhandapani V."/>
            <person name="Marshall H."/>
            <person name="Kissane S."/>
            <person name="Cuenca-Cambronero M."/>
            <person name="Asole G."/>
            <person name="Calvet F."/>
            <person name="Ruiz-Romero M."/>
            <person name="Marangio P."/>
            <person name="Guigo R."/>
            <person name="Rago D."/>
            <person name="Mirbahai L."/>
            <person name="Eastwood N."/>
            <person name="Colbourne J.K."/>
            <person name="Zhou J."/>
            <person name="Mallon E."/>
            <person name="Orsini L."/>
        </authorList>
    </citation>
    <scope>NUCLEOTIDE SEQUENCE [LARGE SCALE GENOMIC DNA]</scope>
    <source>
        <strain evidence="1">LRV0_1</strain>
    </source>
</reference>
<proteinExistence type="predicted"/>
<protein>
    <submittedName>
        <fullName evidence="1">Uncharacterized protein</fullName>
    </submittedName>
</protein>
<name>A0ABR0B215_9CRUS</name>